<feature type="transmembrane region" description="Helical" evidence="1">
    <location>
        <begin position="76"/>
        <end position="99"/>
    </location>
</feature>
<gene>
    <name evidence="2" type="ORF">GJ697_12955</name>
</gene>
<evidence type="ECO:0000313" key="2">
    <source>
        <dbReference type="EMBL" id="MRX08750.1"/>
    </source>
</evidence>
<keyword evidence="1" id="KW-0812">Transmembrane</keyword>
<dbReference type="Proteomes" id="UP000481037">
    <property type="component" value="Unassembled WGS sequence"/>
</dbReference>
<keyword evidence="3" id="KW-1185">Reference proteome</keyword>
<protein>
    <recommendedName>
        <fullName evidence="4">DUF1640 domain-containing protein</fullName>
    </recommendedName>
</protein>
<organism evidence="2 3">
    <name type="scientific">Duganella alba</name>
    <dbReference type="NCBI Taxonomy" id="2666081"/>
    <lineage>
        <taxon>Bacteria</taxon>
        <taxon>Pseudomonadati</taxon>
        <taxon>Pseudomonadota</taxon>
        <taxon>Betaproteobacteria</taxon>
        <taxon>Burkholderiales</taxon>
        <taxon>Oxalobacteraceae</taxon>
        <taxon>Telluria group</taxon>
        <taxon>Duganella</taxon>
    </lineage>
</organism>
<evidence type="ECO:0000313" key="3">
    <source>
        <dbReference type="Proteomes" id="UP000481037"/>
    </source>
</evidence>
<accession>A0A6L5QGJ2</accession>
<proteinExistence type="predicted"/>
<dbReference type="RefSeq" id="WP_154368269.1">
    <property type="nucleotide sequence ID" value="NZ_WKJM01000009.1"/>
</dbReference>
<evidence type="ECO:0008006" key="4">
    <source>
        <dbReference type="Google" id="ProtNLM"/>
    </source>
</evidence>
<comment type="caution">
    <text evidence="2">The sequence shown here is derived from an EMBL/GenBank/DDBJ whole genome shotgun (WGS) entry which is preliminary data.</text>
</comment>
<evidence type="ECO:0000256" key="1">
    <source>
        <dbReference type="SAM" id="Phobius"/>
    </source>
</evidence>
<name>A0A6L5QGJ2_9BURK</name>
<reference evidence="2 3" key="1">
    <citation type="submission" date="2019-11" db="EMBL/GenBank/DDBJ databases">
        <title>Novel species isolated from a subtropical stream in China.</title>
        <authorList>
            <person name="Lu H."/>
        </authorList>
    </citation>
    <scope>NUCLEOTIDE SEQUENCE [LARGE SCALE GENOMIC DNA]</scope>
    <source>
        <strain evidence="2 3">FT25W</strain>
    </source>
</reference>
<keyword evidence="1" id="KW-1133">Transmembrane helix</keyword>
<dbReference type="EMBL" id="WKJM01000009">
    <property type="protein sequence ID" value="MRX08750.1"/>
    <property type="molecule type" value="Genomic_DNA"/>
</dbReference>
<dbReference type="AlphaFoldDB" id="A0A6L5QGJ2"/>
<keyword evidence="1" id="KW-0472">Membrane</keyword>
<sequence length="101" mass="11140">METDTTQPSEELSALNRRLTAVERDLAVLNKTVATKDDIARLDITLASMQATIEHMAKNFATKADLSDLETRIMKWMITTLVGVAALNSSMVLIVVKLVHV</sequence>